<evidence type="ECO:0000259" key="10">
    <source>
        <dbReference type="PROSITE" id="PS51164"/>
    </source>
</evidence>
<dbReference type="SUPFAM" id="SSF57180">
    <property type="entry name" value="Cellulose-binding domain"/>
    <property type="match status" value="1"/>
</dbReference>
<dbReference type="InterPro" id="IPR017853">
    <property type="entry name" value="GH"/>
</dbReference>
<evidence type="ECO:0000256" key="9">
    <source>
        <dbReference type="SAM" id="SignalP"/>
    </source>
</evidence>
<keyword evidence="12" id="KW-1185">Reference proteome</keyword>
<dbReference type="AlphaFoldDB" id="A0A4Y7TLG1"/>
<dbReference type="STRING" id="71717.A0A4Y7TLG1"/>
<reference evidence="11 12" key="1">
    <citation type="journal article" date="2019" name="Nat. Ecol. Evol.">
        <title>Megaphylogeny resolves global patterns of mushroom evolution.</title>
        <authorList>
            <person name="Varga T."/>
            <person name="Krizsan K."/>
            <person name="Foldi C."/>
            <person name="Dima B."/>
            <person name="Sanchez-Garcia M."/>
            <person name="Sanchez-Ramirez S."/>
            <person name="Szollosi G.J."/>
            <person name="Szarkandi J.G."/>
            <person name="Papp V."/>
            <person name="Albert L."/>
            <person name="Andreopoulos W."/>
            <person name="Angelini C."/>
            <person name="Antonin V."/>
            <person name="Barry K.W."/>
            <person name="Bougher N.L."/>
            <person name="Buchanan P."/>
            <person name="Buyck B."/>
            <person name="Bense V."/>
            <person name="Catcheside P."/>
            <person name="Chovatia M."/>
            <person name="Cooper J."/>
            <person name="Damon W."/>
            <person name="Desjardin D."/>
            <person name="Finy P."/>
            <person name="Geml J."/>
            <person name="Haridas S."/>
            <person name="Hughes K."/>
            <person name="Justo A."/>
            <person name="Karasinski D."/>
            <person name="Kautmanova I."/>
            <person name="Kiss B."/>
            <person name="Kocsube S."/>
            <person name="Kotiranta H."/>
            <person name="LaButti K.M."/>
            <person name="Lechner B.E."/>
            <person name="Liimatainen K."/>
            <person name="Lipzen A."/>
            <person name="Lukacs Z."/>
            <person name="Mihaltcheva S."/>
            <person name="Morgado L.N."/>
            <person name="Niskanen T."/>
            <person name="Noordeloos M.E."/>
            <person name="Ohm R.A."/>
            <person name="Ortiz-Santana B."/>
            <person name="Ovrebo C."/>
            <person name="Racz N."/>
            <person name="Riley R."/>
            <person name="Savchenko A."/>
            <person name="Shiryaev A."/>
            <person name="Soop K."/>
            <person name="Spirin V."/>
            <person name="Szebenyi C."/>
            <person name="Tomsovsky M."/>
            <person name="Tulloss R.E."/>
            <person name="Uehling J."/>
            <person name="Grigoriev I.V."/>
            <person name="Vagvolgyi C."/>
            <person name="Papp T."/>
            <person name="Martin F.M."/>
            <person name="Miettinen O."/>
            <person name="Hibbett D.S."/>
            <person name="Nagy L.G."/>
        </authorList>
    </citation>
    <scope>NUCLEOTIDE SEQUENCE [LARGE SCALE GENOMIC DNA]</scope>
    <source>
        <strain evidence="11 12">FP101781</strain>
    </source>
</reference>
<dbReference type="Proteomes" id="UP000298030">
    <property type="component" value="Unassembled WGS sequence"/>
</dbReference>
<dbReference type="PROSITE" id="PS51164">
    <property type="entry name" value="CBM1_2"/>
    <property type="match status" value="1"/>
</dbReference>
<proteinExistence type="inferred from homology"/>
<organism evidence="11 12">
    <name type="scientific">Coprinellus micaceus</name>
    <name type="common">Glistening ink-cap mushroom</name>
    <name type="synonym">Coprinus micaceus</name>
    <dbReference type="NCBI Taxonomy" id="71717"/>
    <lineage>
        <taxon>Eukaryota</taxon>
        <taxon>Fungi</taxon>
        <taxon>Dikarya</taxon>
        <taxon>Basidiomycota</taxon>
        <taxon>Agaricomycotina</taxon>
        <taxon>Agaricomycetes</taxon>
        <taxon>Agaricomycetidae</taxon>
        <taxon>Agaricales</taxon>
        <taxon>Agaricineae</taxon>
        <taxon>Psathyrellaceae</taxon>
        <taxon>Coprinellus</taxon>
    </lineage>
</organism>
<dbReference type="SUPFAM" id="SSF51445">
    <property type="entry name" value="(Trans)glycosidases"/>
    <property type="match status" value="1"/>
</dbReference>
<dbReference type="GO" id="GO:0005576">
    <property type="term" value="C:extracellular region"/>
    <property type="evidence" value="ECO:0007669"/>
    <property type="project" value="InterPro"/>
</dbReference>
<evidence type="ECO:0000256" key="8">
    <source>
        <dbReference type="SAM" id="MobiDB-lite"/>
    </source>
</evidence>
<dbReference type="EC" id="3.2.1.4" evidence="3"/>
<dbReference type="PROSITE" id="PS00562">
    <property type="entry name" value="CBM1_1"/>
    <property type="match status" value="1"/>
</dbReference>
<keyword evidence="5 7" id="KW-0378">Hydrolase</keyword>
<dbReference type="PANTHER" id="PTHR34142:SF1">
    <property type="entry name" value="GLYCOSIDE HYDROLASE FAMILY 5 DOMAIN-CONTAINING PROTEIN"/>
    <property type="match status" value="1"/>
</dbReference>
<dbReference type="PANTHER" id="PTHR34142">
    <property type="entry name" value="ENDO-BETA-1,4-GLUCANASE A"/>
    <property type="match status" value="1"/>
</dbReference>
<dbReference type="PROSITE" id="PS00659">
    <property type="entry name" value="GLYCOSYL_HYDROL_F5"/>
    <property type="match status" value="1"/>
</dbReference>
<dbReference type="Pfam" id="PF00734">
    <property type="entry name" value="CBM_1"/>
    <property type="match status" value="1"/>
</dbReference>
<comment type="similarity">
    <text evidence="2 7">Belongs to the glycosyl hydrolase 5 (cellulase A) family.</text>
</comment>
<evidence type="ECO:0000256" key="3">
    <source>
        <dbReference type="ARBA" id="ARBA00012601"/>
    </source>
</evidence>
<comment type="catalytic activity">
    <reaction evidence="1">
        <text>Endohydrolysis of (1-&gt;4)-beta-D-glucosidic linkages in cellulose, lichenin and cereal beta-D-glucans.</text>
        <dbReference type="EC" id="3.2.1.4"/>
    </reaction>
</comment>
<dbReference type="GO" id="GO:0030248">
    <property type="term" value="F:cellulose binding"/>
    <property type="evidence" value="ECO:0007669"/>
    <property type="project" value="InterPro"/>
</dbReference>
<dbReference type="Gene3D" id="3.20.20.80">
    <property type="entry name" value="Glycosidases"/>
    <property type="match status" value="1"/>
</dbReference>
<evidence type="ECO:0000313" key="11">
    <source>
        <dbReference type="EMBL" id="TEB34778.1"/>
    </source>
</evidence>
<evidence type="ECO:0000256" key="5">
    <source>
        <dbReference type="ARBA" id="ARBA00022801"/>
    </source>
</evidence>
<dbReference type="InterPro" id="IPR000254">
    <property type="entry name" value="CBD"/>
</dbReference>
<protein>
    <recommendedName>
        <fullName evidence="3">cellulase</fullName>
        <ecNumber evidence="3">3.2.1.4</ecNumber>
    </recommendedName>
</protein>
<dbReference type="Pfam" id="PF00150">
    <property type="entry name" value="Cellulase"/>
    <property type="match status" value="1"/>
</dbReference>
<name>A0A4Y7TLG1_COPMI</name>
<dbReference type="EMBL" id="QPFP01000009">
    <property type="protein sequence ID" value="TEB34778.1"/>
    <property type="molecule type" value="Genomic_DNA"/>
</dbReference>
<dbReference type="InterPro" id="IPR018087">
    <property type="entry name" value="Glyco_hydro_5_CS"/>
</dbReference>
<keyword evidence="4 9" id="KW-0732">Signal</keyword>
<comment type="caution">
    <text evidence="11">The sequence shown here is derived from an EMBL/GenBank/DDBJ whole genome shotgun (WGS) entry which is preliminary data.</text>
</comment>
<gene>
    <name evidence="11" type="ORF">FA13DRAFT_1729433</name>
</gene>
<evidence type="ECO:0000256" key="4">
    <source>
        <dbReference type="ARBA" id="ARBA00022729"/>
    </source>
</evidence>
<feature type="compositionally biased region" description="Low complexity" evidence="8">
    <location>
        <begin position="62"/>
        <end position="81"/>
    </location>
</feature>
<evidence type="ECO:0000256" key="7">
    <source>
        <dbReference type="RuleBase" id="RU361153"/>
    </source>
</evidence>
<dbReference type="SMART" id="SM00236">
    <property type="entry name" value="fCBD"/>
    <property type="match status" value="1"/>
</dbReference>
<evidence type="ECO:0000313" key="12">
    <source>
        <dbReference type="Proteomes" id="UP000298030"/>
    </source>
</evidence>
<dbReference type="InterPro" id="IPR035971">
    <property type="entry name" value="CBD_sf"/>
</dbReference>
<dbReference type="GO" id="GO:0008810">
    <property type="term" value="F:cellulase activity"/>
    <property type="evidence" value="ECO:0007669"/>
    <property type="project" value="UniProtKB-EC"/>
</dbReference>
<feature type="signal peptide" evidence="9">
    <location>
        <begin position="1"/>
        <end position="20"/>
    </location>
</feature>
<feature type="domain" description="CBM1" evidence="10">
    <location>
        <begin position="19"/>
        <end position="55"/>
    </location>
</feature>
<evidence type="ECO:0000256" key="2">
    <source>
        <dbReference type="ARBA" id="ARBA00005641"/>
    </source>
</evidence>
<evidence type="ECO:0000256" key="1">
    <source>
        <dbReference type="ARBA" id="ARBA00000966"/>
    </source>
</evidence>
<feature type="region of interest" description="Disordered" evidence="8">
    <location>
        <begin position="62"/>
        <end position="83"/>
    </location>
</feature>
<sequence length="402" mass="43044">MMSLFSSLVVAALAVRSAFAVGPYGQCGGSNYSGPTECDAGYACTIVNSFYHQCLPSTVTAPPTQTTTVQPPTTTTATTTSNAGSSACPGAVAKFKYFGVNQSGAEFGENVIPGTLGKDYTWPSPTSVDYFVNQGFNTFRIAFKLERLSPLASGLTGAFDQTYLNGLKTIVNYITNTKGVFAVVEPHNYMRYNGQVITDTNAFSTWWGKLANEFKSNDKVIFDIMNEPHTMGADITFNLNQAAVNAIRAAGATQQLILVEGTAWTGAWSWTGSSGNSQYFGAIRDPNNNVAIEMHQYLDSDSSGTSPNCVSSNVGRERLASATEWLKQNNLKGFLGEIGAGSNSQCIQAVKGALCAMQESGVWIGALWWAAGPWWGDYFQSIEPPNGAAISQILPQALKPFM</sequence>
<feature type="chain" id="PRO_5021210282" description="cellulase" evidence="9">
    <location>
        <begin position="21"/>
        <end position="402"/>
    </location>
</feature>
<dbReference type="InterPro" id="IPR001547">
    <property type="entry name" value="Glyco_hydro_5"/>
</dbReference>
<dbReference type="OrthoDB" id="5823761at2759"/>
<keyword evidence="6 7" id="KW-0326">Glycosidase</keyword>
<accession>A0A4Y7TLG1</accession>
<evidence type="ECO:0000256" key="6">
    <source>
        <dbReference type="ARBA" id="ARBA00023295"/>
    </source>
</evidence>
<dbReference type="GO" id="GO:0009251">
    <property type="term" value="P:glucan catabolic process"/>
    <property type="evidence" value="ECO:0007669"/>
    <property type="project" value="TreeGrafter"/>
</dbReference>